<dbReference type="Proteomes" id="UP000805649">
    <property type="component" value="Unassembled WGS sequence"/>
</dbReference>
<evidence type="ECO:0000313" key="2">
    <source>
        <dbReference type="Proteomes" id="UP000805649"/>
    </source>
</evidence>
<comment type="caution">
    <text evidence="1">The sequence shown here is derived from an EMBL/GenBank/DDBJ whole genome shotgun (WGS) entry which is preliminary data.</text>
</comment>
<keyword evidence="2" id="KW-1185">Reference proteome</keyword>
<reference evidence="1 2" key="1">
    <citation type="journal article" date="2020" name="Phytopathology">
        <title>Genome Sequence Resources of Colletotrichum truncatum, C. plurivorum, C. musicola, and C. sojae: Four Species Pathogenic to Soybean (Glycine max).</title>
        <authorList>
            <person name="Rogerio F."/>
            <person name="Boufleur T.R."/>
            <person name="Ciampi-Guillardi M."/>
            <person name="Sukno S.A."/>
            <person name="Thon M.R."/>
            <person name="Massola Junior N.S."/>
            <person name="Baroncelli R."/>
        </authorList>
    </citation>
    <scope>NUCLEOTIDE SEQUENCE [LARGE SCALE GENOMIC DNA]</scope>
    <source>
        <strain evidence="1 2">CMES1059</strain>
    </source>
</reference>
<sequence>MPGDSTAYPDMPGAAAHQDNPPQYESIPHVHRMRHYASSVWEAIKPNACFAFDSSLALRDSTATAESQWEGRLHVKTLDLLRLMRDGFHWTTANFDITSNYILMDIDNAKEDTIYSGWTCSRSYFLSDLGDEPYWTAKLVVYARNTGVLSKFRPTQLSLENMRSVSAWREDVRRGIQQWIYDWDVEGPEEAFNAIYDDMPLEGWWPWPKHGDNVVLGSESSDGD</sequence>
<dbReference type="EMBL" id="VUJX02000005">
    <property type="protein sequence ID" value="KAL0936117.1"/>
    <property type="molecule type" value="Genomic_DNA"/>
</dbReference>
<accession>A0ACC3YW58</accession>
<organism evidence="1 2">
    <name type="scientific">Colletotrichum truncatum</name>
    <name type="common">Anthracnose fungus</name>
    <name type="synonym">Colletotrichum capsici</name>
    <dbReference type="NCBI Taxonomy" id="5467"/>
    <lineage>
        <taxon>Eukaryota</taxon>
        <taxon>Fungi</taxon>
        <taxon>Dikarya</taxon>
        <taxon>Ascomycota</taxon>
        <taxon>Pezizomycotina</taxon>
        <taxon>Sordariomycetes</taxon>
        <taxon>Hypocreomycetidae</taxon>
        <taxon>Glomerellales</taxon>
        <taxon>Glomerellaceae</taxon>
        <taxon>Colletotrichum</taxon>
        <taxon>Colletotrichum truncatum species complex</taxon>
    </lineage>
</organism>
<protein>
    <submittedName>
        <fullName evidence="1">Uncharacterized protein</fullName>
    </submittedName>
</protein>
<evidence type="ECO:0000313" key="1">
    <source>
        <dbReference type="EMBL" id="KAL0936117.1"/>
    </source>
</evidence>
<name>A0ACC3YW58_COLTU</name>
<gene>
    <name evidence="1" type="ORF">CTRU02_208332</name>
</gene>
<proteinExistence type="predicted"/>